<evidence type="ECO:0000313" key="1">
    <source>
        <dbReference type="EMBL" id="ATW24719.1"/>
    </source>
</evidence>
<accession>A0A3G1KQH4</accession>
<name>A0A3G1KQH4_FORW1</name>
<gene>
    <name evidence="1" type="ORF">DCMF_07965</name>
</gene>
<sequence length="152" mass="16142">MPDTKTDRIIAAGSSAKNKILEEENLQSRQINGLIEEASRQVNARAANVIGQTIKIEEASKEDYFKTLAELISAILLTPQNAGALVALALVRINSEALIQTGEISALAIEALIEGAGKQLIQIGEVFAVSQLKVAQILTQLGIEVAGILIDP</sequence>
<proteinExistence type="predicted"/>
<dbReference type="Proteomes" id="UP000323521">
    <property type="component" value="Chromosome"/>
</dbReference>
<protein>
    <submittedName>
        <fullName evidence="1">Uncharacterized protein</fullName>
    </submittedName>
</protein>
<dbReference type="EMBL" id="CP017634">
    <property type="protein sequence ID" value="ATW24719.1"/>
    <property type="molecule type" value="Genomic_DNA"/>
</dbReference>
<evidence type="ECO:0000313" key="2">
    <source>
        <dbReference type="Proteomes" id="UP000323521"/>
    </source>
</evidence>
<dbReference type="RefSeq" id="WP_148133941.1">
    <property type="nucleotide sequence ID" value="NZ_CP017634.1"/>
</dbReference>
<dbReference type="AlphaFoldDB" id="A0A3G1KQH4"/>
<organism evidence="1 2">
    <name type="scientific">Formimonas warabiya</name>
    <dbReference type="NCBI Taxonomy" id="1761012"/>
    <lineage>
        <taxon>Bacteria</taxon>
        <taxon>Bacillati</taxon>
        <taxon>Bacillota</taxon>
        <taxon>Clostridia</taxon>
        <taxon>Eubacteriales</taxon>
        <taxon>Peptococcaceae</taxon>
        <taxon>Candidatus Formimonas</taxon>
    </lineage>
</organism>
<reference evidence="1 2" key="1">
    <citation type="submission" date="2016-10" db="EMBL/GenBank/DDBJ databases">
        <title>Complete Genome Sequence of Peptococcaceae strain DCMF.</title>
        <authorList>
            <person name="Edwards R.J."/>
            <person name="Holland S.I."/>
            <person name="Deshpande N.P."/>
            <person name="Wong Y.K."/>
            <person name="Ertan H."/>
            <person name="Manefield M."/>
            <person name="Russell T.L."/>
            <person name="Lee M.J."/>
        </authorList>
    </citation>
    <scope>NUCLEOTIDE SEQUENCE [LARGE SCALE GENOMIC DNA]</scope>
    <source>
        <strain evidence="1 2">DCMF</strain>
    </source>
</reference>
<keyword evidence="2" id="KW-1185">Reference proteome</keyword>
<dbReference type="KEGG" id="fwa:DCMF_07965"/>